<evidence type="ECO:0000313" key="1">
    <source>
        <dbReference type="EMBL" id="GBN32675.1"/>
    </source>
</evidence>
<protein>
    <submittedName>
        <fullName evidence="1">Uncharacterized protein</fullName>
    </submittedName>
</protein>
<reference evidence="1 2" key="1">
    <citation type="journal article" date="2019" name="Sci. Rep.">
        <title>Orb-weaving spider Araneus ventricosus genome elucidates the spidroin gene catalogue.</title>
        <authorList>
            <person name="Kono N."/>
            <person name="Nakamura H."/>
            <person name="Ohtoshi R."/>
            <person name="Moran D.A.P."/>
            <person name="Shinohara A."/>
            <person name="Yoshida Y."/>
            <person name="Fujiwara M."/>
            <person name="Mori M."/>
            <person name="Tomita M."/>
            <person name="Arakawa K."/>
        </authorList>
    </citation>
    <scope>NUCLEOTIDE SEQUENCE [LARGE SCALE GENOMIC DNA]</scope>
</reference>
<proteinExistence type="predicted"/>
<dbReference type="EMBL" id="BGPR01008273">
    <property type="protein sequence ID" value="GBN32675.1"/>
    <property type="molecule type" value="Genomic_DNA"/>
</dbReference>
<keyword evidence="2" id="KW-1185">Reference proteome</keyword>
<name>A0A4Y2N025_ARAVE</name>
<comment type="caution">
    <text evidence="1">The sequence shown here is derived from an EMBL/GenBank/DDBJ whole genome shotgun (WGS) entry which is preliminary data.</text>
</comment>
<sequence length="92" mass="10445">MVTSVIKNYILTLDKKYKRERLGRNPFPDKYLEPIFGVKSGLYGGGVAPDFELELLQQFLSFASRTGIAMQEDDTITQHVMAFEPDGFIIVQ</sequence>
<accession>A0A4Y2N025</accession>
<gene>
    <name evidence="1" type="ORF">AVEN_58424_1</name>
</gene>
<evidence type="ECO:0000313" key="2">
    <source>
        <dbReference type="Proteomes" id="UP000499080"/>
    </source>
</evidence>
<dbReference type="Proteomes" id="UP000499080">
    <property type="component" value="Unassembled WGS sequence"/>
</dbReference>
<dbReference type="AlphaFoldDB" id="A0A4Y2N025"/>
<organism evidence="1 2">
    <name type="scientific">Araneus ventricosus</name>
    <name type="common">Orbweaver spider</name>
    <name type="synonym">Epeira ventricosa</name>
    <dbReference type="NCBI Taxonomy" id="182803"/>
    <lineage>
        <taxon>Eukaryota</taxon>
        <taxon>Metazoa</taxon>
        <taxon>Ecdysozoa</taxon>
        <taxon>Arthropoda</taxon>
        <taxon>Chelicerata</taxon>
        <taxon>Arachnida</taxon>
        <taxon>Araneae</taxon>
        <taxon>Araneomorphae</taxon>
        <taxon>Entelegynae</taxon>
        <taxon>Araneoidea</taxon>
        <taxon>Araneidae</taxon>
        <taxon>Araneus</taxon>
    </lineage>
</organism>